<evidence type="ECO:0000313" key="8">
    <source>
        <dbReference type="Proteomes" id="UP001652432"/>
    </source>
</evidence>
<evidence type="ECO:0000313" key="7">
    <source>
        <dbReference type="EMBL" id="MCU6744394.1"/>
    </source>
</evidence>
<gene>
    <name evidence="7" type="ORF">OCV77_07780</name>
</gene>
<dbReference type="CDD" id="cd13585">
    <property type="entry name" value="PBP2_TMBP_like"/>
    <property type="match status" value="1"/>
</dbReference>
<comment type="similarity">
    <text evidence="2">Belongs to the bacterial solute-binding protein 1 family.</text>
</comment>
<evidence type="ECO:0000256" key="1">
    <source>
        <dbReference type="ARBA" id="ARBA00004196"/>
    </source>
</evidence>
<evidence type="ECO:0000256" key="5">
    <source>
        <dbReference type="SAM" id="MobiDB-lite"/>
    </source>
</evidence>
<evidence type="ECO:0000256" key="6">
    <source>
        <dbReference type="SAM" id="SignalP"/>
    </source>
</evidence>
<reference evidence="7 8" key="1">
    <citation type="journal article" date="2021" name="ISME Commun">
        <title>Automated analysis of genomic sequences facilitates high-throughput and comprehensive description of bacteria.</title>
        <authorList>
            <person name="Hitch T.C.A."/>
        </authorList>
    </citation>
    <scope>NUCLEOTIDE SEQUENCE [LARGE SCALE GENOMIC DNA]</scope>
    <source>
        <strain evidence="7 8">Sanger_18</strain>
    </source>
</reference>
<dbReference type="Proteomes" id="UP001652432">
    <property type="component" value="Unassembled WGS sequence"/>
</dbReference>
<keyword evidence="3" id="KW-0813">Transport</keyword>
<dbReference type="PANTHER" id="PTHR43649:SF31">
    <property type="entry name" value="SN-GLYCEROL-3-PHOSPHATE-BINDING PERIPLASMIC PROTEIN UGPB"/>
    <property type="match status" value="1"/>
</dbReference>
<protein>
    <submittedName>
        <fullName evidence="7">Sugar ABC transporter substrate-binding protein</fullName>
    </submittedName>
</protein>
<proteinExistence type="inferred from homology"/>
<feature type="region of interest" description="Disordered" evidence="5">
    <location>
        <begin position="29"/>
        <end position="56"/>
    </location>
</feature>
<dbReference type="Pfam" id="PF01547">
    <property type="entry name" value="SBP_bac_1"/>
    <property type="match status" value="1"/>
</dbReference>
<dbReference type="PANTHER" id="PTHR43649">
    <property type="entry name" value="ARABINOSE-BINDING PROTEIN-RELATED"/>
    <property type="match status" value="1"/>
</dbReference>
<comment type="caution">
    <text evidence="7">The sequence shown here is derived from an EMBL/GenBank/DDBJ whole genome shotgun (WGS) entry which is preliminary data.</text>
</comment>
<evidence type="ECO:0000256" key="2">
    <source>
        <dbReference type="ARBA" id="ARBA00008520"/>
    </source>
</evidence>
<evidence type="ECO:0000256" key="3">
    <source>
        <dbReference type="ARBA" id="ARBA00022448"/>
    </source>
</evidence>
<dbReference type="InterPro" id="IPR050490">
    <property type="entry name" value="Bact_solute-bd_prot1"/>
</dbReference>
<keyword evidence="8" id="KW-1185">Reference proteome</keyword>
<organism evidence="7 8">
    <name type="scientific">Suilimivivens aceti</name>
    <dbReference type="NCBI Taxonomy" id="2981774"/>
    <lineage>
        <taxon>Bacteria</taxon>
        <taxon>Bacillati</taxon>
        <taxon>Bacillota</taxon>
        <taxon>Clostridia</taxon>
        <taxon>Lachnospirales</taxon>
        <taxon>Lachnospiraceae</taxon>
        <taxon>Suilimivivens</taxon>
    </lineage>
</organism>
<accession>A0ABT2T2B3</accession>
<dbReference type="SUPFAM" id="SSF53850">
    <property type="entry name" value="Periplasmic binding protein-like II"/>
    <property type="match status" value="1"/>
</dbReference>
<feature type="chain" id="PRO_5045446678" evidence="6">
    <location>
        <begin position="21"/>
        <end position="449"/>
    </location>
</feature>
<name>A0ABT2T2B3_9FIRM</name>
<dbReference type="EMBL" id="JAOQKJ010000005">
    <property type="protein sequence ID" value="MCU6744394.1"/>
    <property type="molecule type" value="Genomic_DNA"/>
</dbReference>
<keyword evidence="4 6" id="KW-0732">Signal</keyword>
<dbReference type="RefSeq" id="WP_262574443.1">
    <property type="nucleotide sequence ID" value="NZ_JAOQKJ010000005.1"/>
</dbReference>
<dbReference type="PROSITE" id="PS51257">
    <property type="entry name" value="PROKAR_LIPOPROTEIN"/>
    <property type="match status" value="1"/>
</dbReference>
<sequence length="449" mass="48777">MKKKIISCILACTMGLGLLAGCGSSDNGGATAADTATQDSSSAETDTAAETAEADTAGGQDKVVIHYYSWSEGDYLQQMVDAFNASSENVTVEMTQVSSDEYDDKLMTMLAGDNDIDVFNMRSTSLLSNLAKSGNLTDISQMINDSGMDISTYGTGFADTKVDDKFYGLPYRASAYGLFYNKKMFDAKGIAYPDNLTWDEYADLAAELSEGTGADRIYGGYIPDWNSCAYITLQEGSNFADDDLSALQDWWELENRMYNTDNSHMSYSDMVSSGTDGINFFCSGKCYMYPGGEWSISDVLTMLKNDPTIADNFELGIATVPQPAKTDDPVTIGGVSTFIGINASSEKQEAAFEFISYMAGKEAAKYIAAAGAIPAYIDDDITAVFEEAIGVSGAANILNPSKISETLMIPEYTELQTIEKEERELYLLGEQSLEDGLKNFEERRAEVMN</sequence>
<feature type="signal peptide" evidence="6">
    <location>
        <begin position="1"/>
        <end position="20"/>
    </location>
</feature>
<comment type="subcellular location">
    <subcellularLocation>
        <location evidence="1">Cell envelope</location>
    </subcellularLocation>
</comment>
<dbReference type="Gene3D" id="3.40.190.10">
    <property type="entry name" value="Periplasmic binding protein-like II"/>
    <property type="match status" value="1"/>
</dbReference>
<feature type="compositionally biased region" description="Low complexity" evidence="5">
    <location>
        <begin position="30"/>
        <end position="56"/>
    </location>
</feature>
<evidence type="ECO:0000256" key="4">
    <source>
        <dbReference type="ARBA" id="ARBA00022729"/>
    </source>
</evidence>
<dbReference type="InterPro" id="IPR006059">
    <property type="entry name" value="SBP"/>
</dbReference>